<dbReference type="RefSeq" id="XP_014155601.1">
    <property type="nucleotide sequence ID" value="XM_014300126.1"/>
</dbReference>
<sequence length="165" mass="17814">MKVVFALASLFVATAYGKHGQVEFFNTVDCSGDHVLNSGFDSMQKLCTQQSTAVKVSELGDVEYRFFRLSNDYDTEVLMFPTEAECQDYPLQFTTTEEVAFIRSTDGGKCQVCMRCGDNVKSVKITPLISSTDVNSKSNNENSAGSFAPTTVGALAVAGAAFLLA</sequence>
<gene>
    <name evidence="2" type="ORF">SARC_05989</name>
</gene>
<dbReference type="AlphaFoldDB" id="A0A0L0FYK0"/>
<feature type="signal peptide" evidence="1">
    <location>
        <begin position="1"/>
        <end position="17"/>
    </location>
</feature>
<evidence type="ECO:0000313" key="2">
    <source>
        <dbReference type="EMBL" id="KNC81699.1"/>
    </source>
</evidence>
<keyword evidence="1" id="KW-0732">Signal</keyword>
<dbReference type="EMBL" id="KQ242006">
    <property type="protein sequence ID" value="KNC81699.1"/>
    <property type="molecule type" value="Genomic_DNA"/>
</dbReference>
<evidence type="ECO:0000256" key="1">
    <source>
        <dbReference type="SAM" id="SignalP"/>
    </source>
</evidence>
<accession>A0A0L0FYK0</accession>
<organism evidence="2 3">
    <name type="scientific">Sphaeroforma arctica JP610</name>
    <dbReference type="NCBI Taxonomy" id="667725"/>
    <lineage>
        <taxon>Eukaryota</taxon>
        <taxon>Ichthyosporea</taxon>
        <taxon>Ichthyophonida</taxon>
        <taxon>Sphaeroforma</taxon>
    </lineage>
</organism>
<keyword evidence="3" id="KW-1185">Reference proteome</keyword>
<dbReference type="Proteomes" id="UP000054560">
    <property type="component" value="Unassembled WGS sequence"/>
</dbReference>
<feature type="chain" id="PRO_5005538979" evidence="1">
    <location>
        <begin position="18"/>
        <end position="165"/>
    </location>
</feature>
<protein>
    <submittedName>
        <fullName evidence="2">Uncharacterized protein</fullName>
    </submittedName>
</protein>
<evidence type="ECO:0000313" key="3">
    <source>
        <dbReference type="Proteomes" id="UP000054560"/>
    </source>
</evidence>
<reference evidence="2 3" key="1">
    <citation type="submission" date="2011-02" db="EMBL/GenBank/DDBJ databases">
        <title>The Genome Sequence of Sphaeroforma arctica JP610.</title>
        <authorList>
            <consortium name="The Broad Institute Genome Sequencing Platform"/>
            <person name="Russ C."/>
            <person name="Cuomo C."/>
            <person name="Young S.K."/>
            <person name="Zeng Q."/>
            <person name="Gargeya S."/>
            <person name="Alvarado L."/>
            <person name="Berlin A."/>
            <person name="Chapman S.B."/>
            <person name="Chen Z."/>
            <person name="Freedman E."/>
            <person name="Gellesch M."/>
            <person name="Goldberg J."/>
            <person name="Griggs A."/>
            <person name="Gujja S."/>
            <person name="Heilman E."/>
            <person name="Heiman D."/>
            <person name="Howarth C."/>
            <person name="Mehta T."/>
            <person name="Neiman D."/>
            <person name="Pearson M."/>
            <person name="Roberts A."/>
            <person name="Saif S."/>
            <person name="Shea T."/>
            <person name="Shenoy N."/>
            <person name="Sisk P."/>
            <person name="Stolte C."/>
            <person name="Sykes S."/>
            <person name="White J."/>
            <person name="Yandava C."/>
            <person name="Burger G."/>
            <person name="Gray M.W."/>
            <person name="Holland P.W.H."/>
            <person name="King N."/>
            <person name="Lang F.B.F."/>
            <person name="Roger A.J."/>
            <person name="Ruiz-Trillo I."/>
            <person name="Haas B."/>
            <person name="Nusbaum C."/>
            <person name="Birren B."/>
        </authorList>
    </citation>
    <scope>NUCLEOTIDE SEQUENCE [LARGE SCALE GENOMIC DNA]</scope>
    <source>
        <strain evidence="2 3">JP610</strain>
    </source>
</reference>
<proteinExistence type="predicted"/>
<name>A0A0L0FYK0_9EUKA</name>
<dbReference type="GeneID" id="25906493"/>